<dbReference type="InterPro" id="IPR052164">
    <property type="entry name" value="Anthracycline_SecMetBiosynth"/>
</dbReference>
<evidence type="ECO:0000313" key="3">
    <source>
        <dbReference type="Proteomes" id="UP001205906"/>
    </source>
</evidence>
<dbReference type="EMBL" id="JAMXQS010000008">
    <property type="protein sequence ID" value="MCO6051494.1"/>
    <property type="molecule type" value="Genomic_DNA"/>
</dbReference>
<gene>
    <name evidence="2" type="ORF">NGM99_17045</name>
</gene>
<dbReference type="Proteomes" id="UP001205906">
    <property type="component" value="Unassembled WGS sequence"/>
</dbReference>
<name>A0ABT1C9J9_9HYPH</name>
<proteinExistence type="predicted"/>
<dbReference type="RefSeq" id="WP_252821116.1">
    <property type="nucleotide sequence ID" value="NZ_JAMXQS010000008.1"/>
</dbReference>
<comment type="caution">
    <text evidence="2">The sequence shown here is derived from an EMBL/GenBank/DDBJ whole genome shotgun (WGS) entry which is preliminary data.</text>
</comment>
<sequence>MARHGHFFWNELRTRDPVRAREFYARFLDWSFHQQREDYWIAMVDHKPMAGIFQLPEGSGWDHIAETWNAFISVDDIDSRIARLKEAGGRVLREPFDVMNVGRIAIVKDALGAEIGLITPVAG</sequence>
<dbReference type="SUPFAM" id="SSF54593">
    <property type="entry name" value="Glyoxalase/Bleomycin resistance protein/Dihydroxybiphenyl dioxygenase"/>
    <property type="match status" value="1"/>
</dbReference>
<accession>A0ABT1C9J9</accession>
<dbReference type="InterPro" id="IPR037523">
    <property type="entry name" value="VOC_core"/>
</dbReference>
<keyword evidence="3" id="KW-1185">Reference proteome</keyword>
<dbReference type="PANTHER" id="PTHR33993">
    <property type="entry name" value="GLYOXALASE-RELATED"/>
    <property type="match status" value="1"/>
</dbReference>
<dbReference type="Pfam" id="PF00903">
    <property type="entry name" value="Glyoxalase"/>
    <property type="match status" value="1"/>
</dbReference>
<dbReference type="InterPro" id="IPR004360">
    <property type="entry name" value="Glyas_Fos-R_dOase_dom"/>
</dbReference>
<dbReference type="PROSITE" id="PS51819">
    <property type="entry name" value="VOC"/>
    <property type="match status" value="1"/>
</dbReference>
<evidence type="ECO:0000259" key="1">
    <source>
        <dbReference type="PROSITE" id="PS51819"/>
    </source>
</evidence>
<organism evidence="2 3">
    <name type="scientific">Mesorhizobium liriopis</name>
    <dbReference type="NCBI Taxonomy" id="2953882"/>
    <lineage>
        <taxon>Bacteria</taxon>
        <taxon>Pseudomonadati</taxon>
        <taxon>Pseudomonadota</taxon>
        <taxon>Alphaproteobacteria</taxon>
        <taxon>Hyphomicrobiales</taxon>
        <taxon>Phyllobacteriaceae</taxon>
        <taxon>Mesorhizobium</taxon>
    </lineage>
</organism>
<feature type="domain" description="VOC" evidence="1">
    <location>
        <begin position="6"/>
        <end position="120"/>
    </location>
</feature>
<dbReference type="Gene3D" id="3.10.180.10">
    <property type="entry name" value="2,3-Dihydroxybiphenyl 1,2-Dioxygenase, domain 1"/>
    <property type="match status" value="1"/>
</dbReference>
<dbReference type="PANTHER" id="PTHR33993:SF14">
    <property type="entry name" value="GB|AAF24581.1"/>
    <property type="match status" value="1"/>
</dbReference>
<evidence type="ECO:0000313" key="2">
    <source>
        <dbReference type="EMBL" id="MCO6051494.1"/>
    </source>
</evidence>
<dbReference type="InterPro" id="IPR029068">
    <property type="entry name" value="Glyas_Bleomycin-R_OHBP_Dase"/>
</dbReference>
<dbReference type="CDD" id="cd07247">
    <property type="entry name" value="SgaA_N_like"/>
    <property type="match status" value="1"/>
</dbReference>
<protein>
    <submittedName>
        <fullName evidence="2">VOC family protein</fullName>
    </submittedName>
</protein>
<reference evidence="2 3" key="1">
    <citation type="submission" date="2022-06" db="EMBL/GenBank/DDBJ databases">
        <title>Mesorhizobium sp. strain RP14 Genome sequencing and assembly.</title>
        <authorList>
            <person name="Kim I."/>
        </authorList>
    </citation>
    <scope>NUCLEOTIDE SEQUENCE [LARGE SCALE GENOMIC DNA]</scope>
    <source>
        <strain evidence="3">RP14(2022)</strain>
    </source>
</reference>